<name>A0A1J5T3W3_9ZZZZ</name>
<comment type="caution">
    <text evidence="2">The sequence shown here is derived from an EMBL/GenBank/DDBJ whole genome shotgun (WGS) entry which is preliminary data.</text>
</comment>
<dbReference type="EMBL" id="MLJW01000021">
    <property type="protein sequence ID" value="OIR10941.1"/>
    <property type="molecule type" value="Genomic_DNA"/>
</dbReference>
<protein>
    <submittedName>
        <fullName evidence="2">Uncharacterized protein</fullName>
    </submittedName>
</protein>
<evidence type="ECO:0000256" key="1">
    <source>
        <dbReference type="SAM" id="MobiDB-lite"/>
    </source>
</evidence>
<feature type="region of interest" description="Disordered" evidence="1">
    <location>
        <begin position="43"/>
        <end position="63"/>
    </location>
</feature>
<evidence type="ECO:0000313" key="2">
    <source>
        <dbReference type="EMBL" id="OIR10941.1"/>
    </source>
</evidence>
<proteinExistence type="predicted"/>
<reference evidence="2" key="1">
    <citation type="submission" date="2016-10" db="EMBL/GenBank/DDBJ databases">
        <title>Sequence of Gallionella enrichment culture.</title>
        <authorList>
            <person name="Poehlein A."/>
            <person name="Muehling M."/>
            <person name="Daniel R."/>
        </authorList>
    </citation>
    <scope>NUCLEOTIDE SEQUENCE</scope>
</reference>
<sequence>MANVKTCDDCSQSVKDACLTHLKRVKPEHVACVYHIRKKESGTSRMMQTDSAAPRLADNYRPL</sequence>
<dbReference type="AlphaFoldDB" id="A0A1J5T3W3"/>
<gene>
    <name evidence="2" type="ORF">GALL_71090</name>
</gene>
<organism evidence="2">
    <name type="scientific">mine drainage metagenome</name>
    <dbReference type="NCBI Taxonomy" id="410659"/>
    <lineage>
        <taxon>unclassified sequences</taxon>
        <taxon>metagenomes</taxon>
        <taxon>ecological metagenomes</taxon>
    </lineage>
</organism>
<accession>A0A1J5T3W3</accession>